<reference evidence="2" key="1">
    <citation type="submission" date="2020-04" db="EMBL/GenBank/DDBJ databases">
        <title>Draft genome resource of the tomato pathogen Pseudocercospora fuligena.</title>
        <authorList>
            <person name="Zaccaron A."/>
        </authorList>
    </citation>
    <scope>NUCLEOTIDE SEQUENCE</scope>
    <source>
        <strain evidence="2">PF001</strain>
    </source>
</reference>
<evidence type="ECO:0000313" key="3">
    <source>
        <dbReference type="Proteomes" id="UP000660729"/>
    </source>
</evidence>
<protein>
    <submittedName>
        <fullName evidence="2">Uncharacterized protein</fullName>
    </submittedName>
</protein>
<name>A0A8H6RHV6_9PEZI</name>
<dbReference type="EMBL" id="JABCIY010000161">
    <property type="protein sequence ID" value="KAF7191087.1"/>
    <property type="molecule type" value="Genomic_DNA"/>
</dbReference>
<organism evidence="2 3">
    <name type="scientific">Pseudocercospora fuligena</name>
    <dbReference type="NCBI Taxonomy" id="685502"/>
    <lineage>
        <taxon>Eukaryota</taxon>
        <taxon>Fungi</taxon>
        <taxon>Dikarya</taxon>
        <taxon>Ascomycota</taxon>
        <taxon>Pezizomycotina</taxon>
        <taxon>Dothideomycetes</taxon>
        <taxon>Dothideomycetidae</taxon>
        <taxon>Mycosphaerellales</taxon>
        <taxon>Mycosphaerellaceae</taxon>
        <taxon>Pseudocercospora</taxon>
    </lineage>
</organism>
<evidence type="ECO:0000313" key="2">
    <source>
        <dbReference type="EMBL" id="KAF7191087.1"/>
    </source>
</evidence>
<sequence>MDDLIHETDNAIEQILSDFETQAIGNTIYDGHQSAANNVATRATQLRNEILEALESVEVSPAEAEILIHWNRQRQHLASSRKRVFSKNASAQDHASRPPLPKVLKSEGFTDPEAKAISGEVHDDGEERRDSALALEWDPSQEYCSTDADLEEILERQDAVTKLLTKAQKSGKHSTFAPEAFEDGLQFTLRVYGKEDKLSYPGLWVPDPRLRYKDEEAVGEFDESRVVRVFFAKSIEKEVSPTRGRSRYQKRFLEQEKIDEEKTARPSFIAAGKYYACTQKLSPPTMVHPALRQPDSSKQDFEKEEPLQHVSWQPPPGKRYLPLKKFTASPKVQPTKQSAFRPGLPAILERAETALFPLKKKAQASPKAQDPKQGFSVPGRPAILHRAETAPVSTAHQMLRKMRQPAPKEPGSQQQNPTVELKPVIESIKTISNSNVKNVVLPKMEVFEESSVKNGRIMRQRFDVKSQVAEHFFPWHTLENVVEVSQPEEK</sequence>
<accession>A0A8H6RHV6</accession>
<comment type="caution">
    <text evidence="2">The sequence shown here is derived from an EMBL/GenBank/DDBJ whole genome shotgun (WGS) entry which is preliminary data.</text>
</comment>
<evidence type="ECO:0000256" key="1">
    <source>
        <dbReference type="SAM" id="MobiDB-lite"/>
    </source>
</evidence>
<gene>
    <name evidence="2" type="ORF">HII31_07602</name>
</gene>
<dbReference type="Proteomes" id="UP000660729">
    <property type="component" value="Unassembled WGS sequence"/>
</dbReference>
<keyword evidence="3" id="KW-1185">Reference proteome</keyword>
<dbReference type="OrthoDB" id="3649319at2759"/>
<dbReference type="AlphaFoldDB" id="A0A8H6RHV6"/>
<feature type="region of interest" description="Disordered" evidence="1">
    <location>
        <begin position="81"/>
        <end position="130"/>
    </location>
</feature>
<proteinExistence type="predicted"/>
<feature type="compositionally biased region" description="Basic and acidic residues" evidence="1">
    <location>
        <begin position="120"/>
        <end position="130"/>
    </location>
</feature>